<dbReference type="Proteomes" id="UP001153069">
    <property type="component" value="Unassembled WGS sequence"/>
</dbReference>
<evidence type="ECO:0000313" key="2">
    <source>
        <dbReference type="Proteomes" id="UP001153069"/>
    </source>
</evidence>
<evidence type="ECO:0000313" key="1">
    <source>
        <dbReference type="EMBL" id="CAB9522077.1"/>
    </source>
</evidence>
<gene>
    <name evidence="1" type="ORF">SEMRO_1265_G257500.2</name>
</gene>
<sequence length="559" mass="63658">MKLTVSLPPVQDRIISASKTPVIEDGQLVNVRINVSHKITDDSMLEFFDAKDAKVITEIPEYQIDSTVMDVLKDSKASEEELRDAIFTNFSKSQKIKFAKSSDSKKYDKRGSRKYAEEQLNKVLSDFGQEINVEQGNMEKYMRGLAVTTTARPDLVPRDDRDPTYPQLTMGEFKNRDNYKEENGRTQCLMYLLAILYWLRAVAGKPVESVYGFYFCGCRCSDQNNGKTYSVGLLKLSSPQNLGDELSAYCLRSTHLVKDPLPLRVLIHFLKKGKRWTTNEALTARLKDLLQAGKYFNLKQSRRRAWKEYCEKLCMHVDKDNSGAGYYYLKVRTKNSPWQSRPMGAMDDAWDLLVNDFQDTYIDRPFVDEAFGMVLMNDRGLLLRDVESFEKSILSEFAKVRATAMFLSEHLPHGDVLPHNLGFDKLSGKMTLIDVDEGVSKAEKGTDHILKRKNAYFNEDQDWFIALSYPNPLRQEGAALYTQTQLLACFLFLARRVENLSQEFLKDLGTVREKAEAVGKELAELDRADALVSTFNGASIPKELGEIEEAVIDLIDSVT</sequence>
<accession>A0A9N8EJ72</accession>
<protein>
    <submittedName>
        <fullName evidence="1">Uncharacterized protein</fullName>
    </submittedName>
</protein>
<proteinExistence type="predicted"/>
<comment type="caution">
    <text evidence="1">The sequence shown here is derived from an EMBL/GenBank/DDBJ whole genome shotgun (WGS) entry which is preliminary data.</text>
</comment>
<keyword evidence="2" id="KW-1185">Reference proteome</keyword>
<reference evidence="1" key="1">
    <citation type="submission" date="2020-06" db="EMBL/GenBank/DDBJ databases">
        <authorList>
            <consortium name="Plant Systems Biology data submission"/>
        </authorList>
    </citation>
    <scope>NUCLEOTIDE SEQUENCE</scope>
    <source>
        <strain evidence="1">D6</strain>
    </source>
</reference>
<organism evidence="1 2">
    <name type="scientific">Seminavis robusta</name>
    <dbReference type="NCBI Taxonomy" id="568900"/>
    <lineage>
        <taxon>Eukaryota</taxon>
        <taxon>Sar</taxon>
        <taxon>Stramenopiles</taxon>
        <taxon>Ochrophyta</taxon>
        <taxon>Bacillariophyta</taxon>
        <taxon>Bacillariophyceae</taxon>
        <taxon>Bacillariophycidae</taxon>
        <taxon>Naviculales</taxon>
        <taxon>Naviculaceae</taxon>
        <taxon>Seminavis</taxon>
    </lineage>
</organism>
<dbReference type="AlphaFoldDB" id="A0A9N8EJ72"/>
<dbReference type="EMBL" id="CAICTM010001263">
    <property type="protein sequence ID" value="CAB9522077.1"/>
    <property type="molecule type" value="Genomic_DNA"/>
</dbReference>
<name>A0A9N8EJ72_9STRA</name>